<evidence type="ECO:0000256" key="2">
    <source>
        <dbReference type="ARBA" id="ARBA00022448"/>
    </source>
</evidence>
<dbReference type="SUPFAM" id="SSF82866">
    <property type="entry name" value="Multidrug efflux transporter AcrB transmembrane domain"/>
    <property type="match status" value="1"/>
</dbReference>
<accession>A0A2R3QCS5</accession>
<proteinExistence type="inferred from homology"/>
<dbReference type="GO" id="GO:0005886">
    <property type="term" value="C:plasma membrane"/>
    <property type="evidence" value="ECO:0007669"/>
    <property type="project" value="UniProtKB-SubCell"/>
</dbReference>
<dbReference type="Pfam" id="PF02355">
    <property type="entry name" value="SecD_SecF_C"/>
    <property type="match status" value="1"/>
</dbReference>
<dbReference type="Pfam" id="PF21760">
    <property type="entry name" value="SecD_1st"/>
    <property type="match status" value="1"/>
</dbReference>
<comment type="similarity">
    <text evidence="10">Belongs to the SecD/SecF family. SecD subfamily.</text>
</comment>
<dbReference type="GO" id="GO:0015450">
    <property type="term" value="F:protein-transporting ATPase activity"/>
    <property type="evidence" value="ECO:0007669"/>
    <property type="project" value="InterPro"/>
</dbReference>
<dbReference type="Gene3D" id="1.20.1640.10">
    <property type="entry name" value="Multidrug efflux transporter AcrB transmembrane domain"/>
    <property type="match status" value="1"/>
</dbReference>
<keyword evidence="3 10" id="KW-1003">Cell membrane</keyword>
<dbReference type="Pfam" id="PF07549">
    <property type="entry name" value="Sec_GG"/>
    <property type="match status" value="1"/>
</dbReference>
<dbReference type="PANTHER" id="PTHR30081:SF1">
    <property type="entry name" value="PROTEIN TRANSLOCASE SUBUNIT SECD"/>
    <property type="match status" value="1"/>
</dbReference>
<protein>
    <recommendedName>
        <fullName evidence="10">Protein translocase subunit SecD</fullName>
    </recommendedName>
</protein>
<evidence type="ECO:0000256" key="5">
    <source>
        <dbReference type="ARBA" id="ARBA00022692"/>
    </source>
</evidence>
<keyword evidence="6 10" id="KW-0653">Protein transport</keyword>
<dbReference type="Pfam" id="PF13721">
    <property type="entry name" value="SecD-TM1"/>
    <property type="match status" value="1"/>
</dbReference>
<feature type="transmembrane region" description="Helical" evidence="10">
    <location>
        <begin position="572"/>
        <end position="596"/>
    </location>
</feature>
<dbReference type="InterPro" id="IPR055344">
    <property type="entry name" value="SecD_SecF_C_bact"/>
</dbReference>
<keyword evidence="8 10" id="KW-0811">Translocation</keyword>
<dbReference type="GO" id="GO:0006605">
    <property type="term" value="P:protein targeting"/>
    <property type="evidence" value="ECO:0007669"/>
    <property type="project" value="UniProtKB-UniRule"/>
</dbReference>
<dbReference type="GO" id="GO:0065002">
    <property type="term" value="P:intracellular protein transmembrane transport"/>
    <property type="evidence" value="ECO:0007669"/>
    <property type="project" value="UniProtKB-UniRule"/>
</dbReference>
<evidence type="ECO:0000256" key="4">
    <source>
        <dbReference type="ARBA" id="ARBA00022519"/>
    </source>
</evidence>
<feature type="domain" description="SecD export protein N-terminal TM" evidence="12">
    <location>
        <begin position="1"/>
        <end position="108"/>
    </location>
</feature>
<dbReference type="FunFam" id="3.30.1360.200:FF:000002">
    <property type="entry name" value="Preprotein translocase subunit SecD"/>
    <property type="match status" value="1"/>
</dbReference>
<feature type="domain" description="Protein export membrane protein SecD/SecF C-terminal" evidence="11">
    <location>
        <begin position="429"/>
        <end position="599"/>
    </location>
</feature>
<keyword evidence="9 10" id="KW-0472">Membrane</keyword>
<dbReference type="KEGG" id="mela:C6568_10040"/>
<feature type="domain" description="SecDF P1 head subdomain" evidence="14">
    <location>
        <begin position="316"/>
        <end position="427"/>
    </location>
</feature>
<evidence type="ECO:0000256" key="7">
    <source>
        <dbReference type="ARBA" id="ARBA00022989"/>
    </source>
</evidence>
<dbReference type="NCBIfam" id="TIGR00916">
    <property type="entry name" value="2A0604s01"/>
    <property type="match status" value="1"/>
</dbReference>
<sequence length="633" mass="68100">MNRYPAWKYAILVVALLIGFLYTLPNFFGEAPAVQVSSAKATVKVDSGVLERVEQALKAAGVTSDSVVLEGTSVRARFATPDEQLKAKDVLEKALIPDPADPMYIVALNLVSRSPDWLTAIHARPMYLGLDLRGGVHFMLQVDMQAALTKKAESYAGDIRTALREKNIRHGGVVREGQSVRVRVRDEAMATAARNLIADQFQDLVTTSAPDGDATVLSASIKPEALRRVQEQALKQNITTLHNRINELGVAEPVIQQQGLDRIVVQLPGVQDTAKAKDILGRTATLEVRMVDEGTEARAAELGNGPVPFGDEKYLDRNGQAIIVKKQVVLTGENLTDAQPGFDSQTQEPTVNLTLDAKGSRIFKDITRENIGKRMAIVLFEKGKGEVVTAPVIRSEIGGGRVQISGRMTTMEANDTALLLRAGSLAAPMEIIEEYTIGPSLGADNISRGVQSVVWGMAAIAAFMCVYYALFGVFSTLALSVNVLMLIAVLSMLQATLTLPGIAAMALALGVAIDSNVLINERIREELRAGVAPQAAIATGYDRAWATILDSNVTTLIAGLALLAFGTGPVRGFAVVHTIGILTSMFSAVFFSRGLVNLWYGRQKKLKSVAIGQVWRPEDTSQLRSVAGRTGTE</sequence>
<dbReference type="InterPro" id="IPR027398">
    <property type="entry name" value="SecD-TM"/>
</dbReference>
<keyword evidence="4" id="KW-0997">Cell inner membrane</keyword>
<evidence type="ECO:0000313" key="15">
    <source>
        <dbReference type="EMBL" id="AVO49570.1"/>
    </source>
</evidence>
<evidence type="ECO:0000256" key="1">
    <source>
        <dbReference type="ARBA" id="ARBA00004651"/>
    </source>
</evidence>
<keyword evidence="2 10" id="KW-0813">Transport</keyword>
<dbReference type="InterPro" id="IPR022813">
    <property type="entry name" value="SecD/SecF_arch_bac"/>
</dbReference>
<dbReference type="InterPro" id="IPR054384">
    <property type="entry name" value="SecDF_P1_head"/>
</dbReference>
<keyword evidence="16" id="KW-1185">Reference proteome</keyword>
<keyword evidence="5 10" id="KW-0812">Transmembrane</keyword>
<dbReference type="Proteomes" id="UP000237925">
    <property type="component" value="Chromosome"/>
</dbReference>
<feature type="transmembrane region" description="Helical" evidence="10">
    <location>
        <begin position="544"/>
        <end position="566"/>
    </location>
</feature>
<dbReference type="RefSeq" id="WP_106684002.1">
    <property type="nucleotide sequence ID" value="NZ_CP027667.1"/>
</dbReference>
<dbReference type="Gene3D" id="3.30.70.3400">
    <property type="match status" value="2"/>
</dbReference>
<dbReference type="Gene3D" id="3.30.1360.200">
    <property type="match status" value="1"/>
</dbReference>
<dbReference type="InterPro" id="IPR048631">
    <property type="entry name" value="SecD_1st"/>
</dbReference>
<evidence type="ECO:0000256" key="10">
    <source>
        <dbReference type="HAMAP-Rule" id="MF_01463"/>
    </source>
</evidence>
<evidence type="ECO:0000259" key="14">
    <source>
        <dbReference type="Pfam" id="PF22599"/>
    </source>
</evidence>
<dbReference type="InterPro" id="IPR005791">
    <property type="entry name" value="SecD"/>
</dbReference>
<comment type="subunit">
    <text evidence="10">Forms a complex with SecF. Part of the essential Sec protein translocation apparatus which comprises SecA, SecYEG and auxiliary proteins SecDF-YajC and YidC.</text>
</comment>
<evidence type="ECO:0000256" key="8">
    <source>
        <dbReference type="ARBA" id="ARBA00023010"/>
    </source>
</evidence>
<gene>
    <name evidence="10 15" type="primary">secD</name>
    <name evidence="15" type="ORF">C6568_10040</name>
</gene>
<evidence type="ECO:0000259" key="13">
    <source>
        <dbReference type="Pfam" id="PF21760"/>
    </source>
</evidence>
<dbReference type="FunFam" id="3.30.70.3400:FF:000003">
    <property type="entry name" value="Preprotein translocase subunit SecD"/>
    <property type="match status" value="1"/>
</dbReference>
<evidence type="ECO:0000259" key="11">
    <source>
        <dbReference type="Pfam" id="PF02355"/>
    </source>
</evidence>
<feature type="domain" description="Protein translocase subunit SecDF P1" evidence="13">
    <location>
        <begin position="234"/>
        <end position="293"/>
    </location>
</feature>
<reference evidence="15 16" key="1">
    <citation type="submission" date="2018-03" db="EMBL/GenBank/DDBJ databases">
        <title>Genome sequencing of Melaminivora sp.</title>
        <authorList>
            <person name="Kim S.-J."/>
            <person name="Heo J."/>
            <person name="Ahn J.-H."/>
            <person name="Kwon S.-W."/>
        </authorList>
    </citation>
    <scope>NUCLEOTIDE SEQUENCE [LARGE SCALE GENOMIC DNA]</scope>
    <source>
        <strain evidence="15 16">SC2-9</strain>
    </source>
</reference>
<dbReference type="HAMAP" id="MF_01463_B">
    <property type="entry name" value="SecD_B"/>
    <property type="match status" value="1"/>
</dbReference>
<dbReference type="NCBIfam" id="TIGR01129">
    <property type="entry name" value="secD"/>
    <property type="match status" value="1"/>
</dbReference>
<comment type="function">
    <text evidence="10">Part of the Sec protein translocase complex. Interacts with the SecYEG preprotein conducting channel. SecDF uses the proton motive force (PMF) to complete protein translocation after the ATP-dependent function of SecA.</text>
</comment>
<evidence type="ECO:0000313" key="16">
    <source>
        <dbReference type="Proteomes" id="UP000237925"/>
    </source>
</evidence>
<evidence type="ECO:0000256" key="3">
    <source>
        <dbReference type="ARBA" id="ARBA00022475"/>
    </source>
</evidence>
<evidence type="ECO:0000259" key="12">
    <source>
        <dbReference type="Pfam" id="PF13721"/>
    </source>
</evidence>
<organism evidence="15 16">
    <name type="scientific">Melaminivora suipulveris</name>
    <dbReference type="NCBI Taxonomy" id="2109913"/>
    <lineage>
        <taxon>Bacteria</taxon>
        <taxon>Pseudomonadati</taxon>
        <taxon>Pseudomonadota</taxon>
        <taxon>Betaproteobacteria</taxon>
        <taxon>Burkholderiales</taxon>
        <taxon>Comamonadaceae</taxon>
        <taxon>Melaminivora</taxon>
    </lineage>
</organism>
<dbReference type="AlphaFoldDB" id="A0A2R3QCS5"/>
<dbReference type="FunFam" id="1.20.1640.10:FF:000004">
    <property type="entry name" value="Protein translocase subunit SecD"/>
    <property type="match status" value="1"/>
</dbReference>
<evidence type="ECO:0000256" key="9">
    <source>
        <dbReference type="ARBA" id="ARBA00023136"/>
    </source>
</evidence>
<comment type="subcellular location">
    <subcellularLocation>
        <location evidence="1 10">Cell membrane</location>
        <topology evidence="1 10">Multi-pass membrane protein</topology>
    </subcellularLocation>
</comment>
<feature type="transmembrane region" description="Helical" evidence="10">
    <location>
        <begin position="453"/>
        <end position="470"/>
    </location>
</feature>
<dbReference type="EMBL" id="CP027667">
    <property type="protein sequence ID" value="AVO49570.1"/>
    <property type="molecule type" value="Genomic_DNA"/>
</dbReference>
<evidence type="ECO:0000256" key="6">
    <source>
        <dbReference type="ARBA" id="ARBA00022927"/>
    </source>
</evidence>
<dbReference type="PANTHER" id="PTHR30081">
    <property type="entry name" value="PROTEIN-EXPORT MEMBRANE PROTEIN SEC"/>
    <property type="match status" value="1"/>
</dbReference>
<name>A0A2R3QCS5_9BURK</name>
<dbReference type="GO" id="GO:0043952">
    <property type="term" value="P:protein transport by the Sec complex"/>
    <property type="evidence" value="ECO:0007669"/>
    <property type="project" value="UniProtKB-UniRule"/>
</dbReference>
<dbReference type="Pfam" id="PF22599">
    <property type="entry name" value="SecDF_P1_head"/>
    <property type="match status" value="1"/>
</dbReference>
<dbReference type="InterPro" id="IPR048634">
    <property type="entry name" value="SecD_SecF_C"/>
</dbReference>
<comment type="caution">
    <text evidence="10">Lacks conserved residue(s) required for the propagation of feature annotation.</text>
</comment>
<dbReference type="OrthoDB" id="9805019at2"/>
<keyword evidence="7 10" id="KW-1133">Transmembrane helix</keyword>
<dbReference type="InterPro" id="IPR022646">
    <property type="entry name" value="SecD/SecF_CS"/>
</dbReference>